<dbReference type="STRING" id="98765.A0A2R6NIW6"/>
<sequence length="266" mass="29779">MLYLKHHEELWFEDGKIVLVAEDRAFKVHRGIPSVHFVVYRDMFQTPQPSNGADDIEKCPSIRLYDSPERRGPYLHKFPPLPIDVIDTSTATTSSYFKLDHTKSFNDVRSILLLAMNHNVQHIANEAIGRLRSHYPSTSLAHYDRLRSGSSQSAMTTCIHDSIATVNLARLSNLSDILPLALYNCCRLSVAELLDGVPRSGPGGPPDRLSEDDLRKCSIGRDASLLNESHRAARMFLHWHPGFSRSSTMPQSIALLGFASVFAGRL</sequence>
<evidence type="ECO:0000313" key="2">
    <source>
        <dbReference type="Proteomes" id="UP000186601"/>
    </source>
</evidence>
<gene>
    <name evidence="1" type="ORF">PHLCEN_2v11775</name>
</gene>
<evidence type="ECO:0000313" key="1">
    <source>
        <dbReference type="EMBL" id="PSR72327.1"/>
    </source>
</evidence>
<name>A0A2R6NIW6_9APHY</name>
<protein>
    <submittedName>
        <fullName evidence="1">Uncharacterized protein</fullName>
    </submittedName>
</protein>
<organism evidence="1 2">
    <name type="scientific">Hermanssonia centrifuga</name>
    <dbReference type="NCBI Taxonomy" id="98765"/>
    <lineage>
        <taxon>Eukaryota</taxon>
        <taxon>Fungi</taxon>
        <taxon>Dikarya</taxon>
        <taxon>Basidiomycota</taxon>
        <taxon>Agaricomycotina</taxon>
        <taxon>Agaricomycetes</taxon>
        <taxon>Polyporales</taxon>
        <taxon>Meruliaceae</taxon>
        <taxon>Hermanssonia</taxon>
    </lineage>
</organism>
<reference evidence="1 2" key="1">
    <citation type="submission" date="2018-02" db="EMBL/GenBank/DDBJ databases">
        <title>Genome sequence of the basidiomycete white-rot fungus Phlebia centrifuga.</title>
        <authorList>
            <person name="Granchi Z."/>
            <person name="Peng M."/>
            <person name="de Vries R.P."/>
            <person name="Hilden K."/>
            <person name="Makela M.R."/>
            <person name="Grigoriev I."/>
            <person name="Riley R."/>
        </authorList>
    </citation>
    <scope>NUCLEOTIDE SEQUENCE [LARGE SCALE GENOMIC DNA]</scope>
    <source>
        <strain evidence="1 2">FBCC195</strain>
    </source>
</reference>
<comment type="caution">
    <text evidence="1">The sequence shown here is derived from an EMBL/GenBank/DDBJ whole genome shotgun (WGS) entry which is preliminary data.</text>
</comment>
<accession>A0A2R6NIW6</accession>
<proteinExistence type="predicted"/>
<dbReference type="Proteomes" id="UP000186601">
    <property type="component" value="Unassembled WGS sequence"/>
</dbReference>
<dbReference type="AlphaFoldDB" id="A0A2R6NIW6"/>
<dbReference type="OrthoDB" id="3036049at2759"/>
<keyword evidence="2" id="KW-1185">Reference proteome</keyword>
<dbReference type="EMBL" id="MLYV02001195">
    <property type="protein sequence ID" value="PSR72327.1"/>
    <property type="molecule type" value="Genomic_DNA"/>
</dbReference>